<organism evidence="8 9">
    <name type="scientific">Acidilobus saccharovorans (strain DSM 16705 / JCM 18335 / VKM B-2471 / 345-15)</name>
    <dbReference type="NCBI Taxonomy" id="666510"/>
    <lineage>
        <taxon>Archaea</taxon>
        <taxon>Thermoproteota</taxon>
        <taxon>Thermoprotei</taxon>
        <taxon>Acidilobales</taxon>
        <taxon>Acidilobaceae</taxon>
        <taxon>Acidilobus</taxon>
    </lineage>
</organism>
<comment type="pathway">
    <text evidence="1">Protein modification; peptidyl-diphthamide biosynthesis.</text>
</comment>
<dbReference type="Pfam" id="PF00590">
    <property type="entry name" value="TP_methylase"/>
    <property type="match status" value="1"/>
</dbReference>
<dbReference type="InterPro" id="IPR035996">
    <property type="entry name" value="4pyrrol_Methylase_sf"/>
</dbReference>
<dbReference type="EMBL" id="CP001742">
    <property type="protein sequence ID" value="ADL18821.1"/>
    <property type="molecule type" value="Genomic_DNA"/>
</dbReference>
<protein>
    <submittedName>
        <fullName evidence="8">Probable diphthine synthase</fullName>
        <ecNumber evidence="8">2.1.1.98</ecNumber>
    </submittedName>
</protein>
<dbReference type="Proteomes" id="UP000000346">
    <property type="component" value="Chromosome"/>
</dbReference>
<keyword evidence="9" id="KW-1185">Reference proteome</keyword>
<dbReference type="InterPro" id="IPR000878">
    <property type="entry name" value="4pyrrol_Mease"/>
</dbReference>
<feature type="binding site" evidence="6">
    <location>
        <position position="83"/>
    </location>
    <ligand>
        <name>S-adenosyl-L-methionine</name>
        <dbReference type="ChEBI" id="CHEBI:59789"/>
    </ligand>
</feature>
<evidence type="ECO:0000256" key="3">
    <source>
        <dbReference type="ARBA" id="ARBA00022603"/>
    </source>
</evidence>
<dbReference type="EC" id="2.1.1.98" evidence="8"/>
<dbReference type="InterPro" id="IPR014776">
    <property type="entry name" value="4pyrrole_Mease_sub2"/>
</dbReference>
<dbReference type="GO" id="GO:0032259">
    <property type="term" value="P:methylation"/>
    <property type="evidence" value="ECO:0007669"/>
    <property type="project" value="UniProtKB-KW"/>
</dbReference>
<dbReference type="SUPFAM" id="SSF53790">
    <property type="entry name" value="Tetrapyrrole methylase"/>
    <property type="match status" value="1"/>
</dbReference>
<dbReference type="HOGENOM" id="CLU_066040_0_0_2"/>
<evidence type="ECO:0000259" key="7">
    <source>
        <dbReference type="Pfam" id="PF00590"/>
    </source>
</evidence>
<dbReference type="eggNOG" id="arCOG04161">
    <property type="taxonomic scope" value="Archaea"/>
</dbReference>
<dbReference type="PIRSF" id="PIRSF036432">
    <property type="entry name" value="Diphthine_synth"/>
    <property type="match status" value="1"/>
</dbReference>
<evidence type="ECO:0000256" key="1">
    <source>
        <dbReference type="ARBA" id="ARBA00005156"/>
    </source>
</evidence>
<dbReference type="GeneID" id="9498643"/>
<feature type="binding site" evidence="6">
    <location>
        <begin position="111"/>
        <end position="112"/>
    </location>
    <ligand>
        <name>S-adenosyl-L-methionine</name>
        <dbReference type="ChEBI" id="CHEBI:59789"/>
    </ligand>
</feature>
<accession>D9Q0I3</accession>
<evidence type="ECO:0000256" key="4">
    <source>
        <dbReference type="ARBA" id="ARBA00022679"/>
    </source>
</evidence>
<dbReference type="PANTHER" id="PTHR10882:SF0">
    <property type="entry name" value="DIPHTHINE METHYL ESTER SYNTHASE"/>
    <property type="match status" value="1"/>
</dbReference>
<evidence type="ECO:0000256" key="2">
    <source>
        <dbReference type="ARBA" id="ARBA00006729"/>
    </source>
</evidence>
<dbReference type="Gene3D" id="3.40.1010.10">
    <property type="entry name" value="Cobalt-precorrin-4 Transmethylase, Domain 1"/>
    <property type="match status" value="1"/>
</dbReference>
<dbReference type="FunCoup" id="D9Q0I3">
    <property type="interactions" value="171"/>
</dbReference>
<dbReference type="RefSeq" id="WP_013266333.1">
    <property type="nucleotide sequence ID" value="NC_014374.1"/>
</dbReference>
<feature type="binding site" evidence="6">
    <location>
        <position position="163"/>
    </location>
    <ligand>
        <name>S-adenosyl-L-methionine</name>
        <dbReference type="ChEBI" id="CHEBI:59789"/>
    </ligand>
</feature>
<evidence type="ECO:0000313" key="8">
    <source>
        <dbReference type="EMBL" id="ADL18821.1"/>
    </source>
</evidence>
<feature type="binding site" evidence="6">
    <location>
        <position position="9"/>
    </location>
    <ligand>
        <name>S-adenosyl-L-methionine</name>
        <dbReference type="ChEBI" id="CHEBI:59789"/>
    </ligand>
</feature>
<keyword evidence="5 6" id="KW-0949">S-adenosyl-L-methionine</keyword>
<evidence type="ECO:0000256" key="5">
    <source>
        <dbReference type="ARBA" id="ARBA00022691"/>
    </source>
</evidence>
<evidence type="ECO:0000313" key="9">
    <source>
        <dbReference type="Proteomes" id="UP000000346"/>
    </source>
</evidence>
<dbReference type="STRING" id="666510.ASAC_0414"/>
<feature type="domain" description="Tetrapyrrole methylase" evidence="7">
    <location>
        <begin position="1"/>
        <end position="184"/>
    </location>
</feature>
<keyword evidence="4 8" id="KW-0808">Transferase</keyword>
<dbReference type="Gene3D" id="3.30.950.10">
    <property type="entry name" value="Methyltransferase, Cobalt-precorrin-4 Transmethylase, Domain 2"/>
    <property type="match status" value="1"/>
</dbReference>
<dbReference type="GO" id="GO:0004164">
    <property type="term" value="F:diphthine synthase activity"/>
    <property type="evidence" value="ECO:0007669"/>
    <property type="project" value="UniProtKB-EC"/>
</dbReference>
<dbReference type="PANTHER" id="PTHR10882">
    <property type="entry name" value="DIPHTHINE SYNTHASE"/>
    <property type="match status" value="1"/>
</dbReference>
<dbReference type="InterPro" id="IPR004551">
    <property type="entry name" value="Dphthn_synthase"/>
</dbReference>
<dbReference type="UniPathway" id="UPA00559"/>
<proteinExistence type="inferred from homology"/>
<feature type="binding site" evidence="6">
    <location>
        <position position="86"/>
    </location>
    <ligand>
        <name>S-adenosyl-L-methionine</name>
        <dbReference type="ChEBI" id="CHEBI:59789"/>
    </ligand>
</feature>
<dbReference type="InParanoid" id="D9Q0I3"/>
<reference evidence="8 9" key="1">
    <citation type="journal article" date="2010" name="Appl. Environ. Microbiol.">
        <title>The genome sequence of the crenarchaeon Acidilobus saccharovorans supports a new order, Acidilobales, and suggests an important ecological role in terrestrial acidic hot springs.</title>
        <authorList>
            <person name="Mardanov A.V."/>
            <person name="Svetlitchnyi V.A."/>
            <person name="Beletsky A.V."/>
            <person name="Prokofeva M.I."/>
            <person name="Bonch-Osmolovskaya E.A."/>
            <person name="Ravin N.V."/>
            <person name="Skryabin K.G."/>
        </authorList>
    </citation>
    <scope>NUCLEOTIDE SEQUENCE [LARGE SCALE GENOMIC DNA]</scope>
    <source>
        <strain evidence="9">DSM 16705 / JCM 18335 / VKM B-2471 / 345-15</strain>
    </source>
</reference>
<dbReference type="AlphaFoldDB" id="D9Q0I3"/>
<dbReference type="GO" id="GO:0017183">
    <property type="term" value="P:protein histidyl modification to diphthamide"/>
    <property type="evidence" value="ECO:0007669"/>
    <property type="project" value="UniProtKB-UniPathway"/>
</dbReference>
<dbReference type="InterPro" id="IPR014777">
    <property type="entry name" value="4pyrrole_Mease_sub1"/>
</dbReference>
<keyword evidence="3 8" id="KW-0489">Methyltransferase</keyword>
<evidence type="ECO:0000256" key="6">
    <source>
        <dbReference type="PIRSR" id="PIRSR036432-1"/>
    </source>
</evidence>
<dbReference type="KEGG" id="asc:ASAC_0414"/>
<dbReference type="OrthoDB" id="39139at2157"/>
<gene>
    <name evidence="8" type="ordered locus">ASAC_0414</name>
</gene>
<name>D9Q0I3_ACIS3</name>
<sequence length="284" mass="30840">MLILVGSGLRESQLTREAEEAIKGADIVIVETYTMPSSKWLPTAVRKLNSNVREASRSELEELSSNIVELAFKLKVVLVVPGDPLIATTHSSLVVEGLKRGVEVKVVSGISGPCSVESLLGLHFYKFGRTVTVPGPWRGVGAEEAALGLLGNLCHDLHTLLLLDVSPEGLSLSPSRAVKELKESLRRLIGTKLDELMNMMVLLVSVGENTIVKHFTLGNADSIPDVDVGSLVVPSRLHVSEREFLRYAYSVPEDIMMSHNKLLQGFDACSAYSEALRVMYSSSA</sequence>
<comment type="similarity">
    <text evidence="2">Belongs to the diphthine synthase family.</text>
</comment>